<feature type="active site" description="Proton donor" evidence="6">
    <location>
        <position position="188"/>
    </location>
</feature>
<evidence type="ECO:0000256" key="6">
    <source>
        <dbReference type="PIRSR" id="PIRSR601382-1"/>
    </source>
</evidence>
<dbReference type="SUPFAM" id="SSF48225">
    <property type="entry name" value="Seven-hairpin glycosidases"/>
    <property type="match status" value="1"/>
</dbReference>
<dbReference type="OrthoDB" id="8118055at2759"/>
<accession>A0A8E2JUM2</accession>
<keyword evidence="7" id="KW-0106">Calcium</keyword>
<dbReference type="PANTHER" id="PTHR11742:SF29">
    <property type="entry name" value="ALPHA-1,2-MANNOSIDASE"/>
    <property type="match status" value="1"/>
</dbReference>
<evidence type="ECO:0000256" key="5">
    <source>
        <dbReference type="ARBA" id="ARBA00023157"/>
    </source>
</evidence>
<keyword evidence="10" id="KW-1133">Transmembrane helix</keyword>
<dbReference type="AlphaFoldDB" id="A0A8E2JUM2"/>
<dbReference type="EC" id="3.2.1.-" evidence="9"/>
<dbReference type="GO" id="GO:0005509">
    <property type="term" value="F:calcium ion binding"/>
    <property type="evidence" value="ECO:0007669"/>
    <property type="project" value="InterPro"/>
</dbReference>
<dbReference type="GO" id="GO:0036503">
    <property type="term" value="P:ERAD pathway"/>
    <property type="evidence" value="ECO:0007669"/>
    <property type="project" value="UniProtKB-ARBA"/>
</dbReference>
<dbReference type="InterPro" id="IPR001382">
    <property type="entry name" value="Glyco_hydro_47"/>
</dbReference>
<dbReference type="Pfam" id="PF01532">
    <property type="entry name" value="Glyco_hydro_47"/>
    <property type="match status" value="1"/>
</dbReference>
<organism evidence="11 12">
    <name type="scientific">Glonium stellatum</name>
    <dbReference type="NCBI Taxonomy" id="574774"/>
    <lineage>
        <taxon>Eukaryota</taxon>
        <taxon>Fungi</taxon>
        <taxon>Dikarya</taxon>
        <taxon>Ascomycota</taxon>
        <taxon>Pezizomycotina</taxon>
        <taxon>Dothideomycetes</taxon>
        <taxon>Pleosporomycetidae</taxon>
        <taxon>Gloniales</taxon>
        <taxon>Gloniaceae</taxon>
        <taxon>Glonium</taxon>
    </lineage>
</organism>
<dbReference type="EMBL" id="KV749353">
    <property type="protein sequence ID" value="OCL09829.1"/>
    <property type="molecule type" value="Genomic_DNA"/>
</dbReference>
<dbReference type="GO" id="GO:0005783">
    <property type="term" value="C:endoplasmic reticulum"/>
    <property type="evidence" value="ECO:0007669"/>
    <property type="project" value="TreeGrafter"/>
</dbReference>
<dbReference type="GO" id="GO:0016020">
    <property type="term" value="C:membrane"/>
    <property type="evidence" value="ECO:0007669"/>
    <property type="project" value="InterPro"/>
</dbReference>
<comment type="similarity">
    <text evidence="3 9">Belongs to the glycosyl hydrolase 47 family.</text>
</comment>
<sequence>MLLMYRTKRTRFYAVTVIILLSIVYLVHQRVDPLSFDSDKLTKYMNDGKHIEHTGISGFDWSSAPIQNTVRSFATMPTGKPLALPRIQHEFTTETKAERMKCDKRRLAVRHAFRKAWNSYKKTAWMQDELRPISNKGRDTFGGWAATLVDSLDTLWIMGLKDDFKEAVAAVATIDFSKSSSTTISVFETTIRYLGGLLSAYDLSHEKVLLAKAVQVGEMLYRAFDTPNRMPVDRLDVEKAKLGEGFIADSHIAIAGIGSLTMEFVRLAQLTGDTKYYDAVARVTDLLDRAQNTTKLPGMFPIWMNAYDPDLSFDSSFTLGAMADSVFEYFPKTFALLGGLEPVYQKLYEDSMDMVNKHMLFRPMVPGEEDILISGNVRAESANNTEMEPEGQHLTCFVGGMFALGGRLFNNKHHVDIGARLAKGCIYTYKALPIGIMPEMFVMFPCASRKNCPWEQKKWEDEVIKRTFPVYLKDVNRAVRTERLPPGFTAIRDRRYILRPEAIESVFVLYRITGQKEYQEAAWDMFTAIMNATSTPFANAPILDVSAIDKPLMLDDSMEVCFWLAETLKYFYLVFSPPDLISLDEFVLNTEAHPFRRPG</sequence>
<gene>
    <name evidence="11" type="ORF">AOQ84DRAFT_11612</name>
</gene>
<dbReference type="GO" id="GO:0004571">
    <property type="term" value="F:mannosyl-oligosaccharide 1,2-alpha-mannosidase activity"/>
    <property type="evidence" value="ECO:0007669"/>
    <property type="project" value="InterPro"/>
</dbReference>
<feature type="binding site" evidence="7">
    <location>
        <position position="590"/>
    </location>
    <ligand>
        <name>Ca(2+)</name>
        <dbReference type="ChEBI" id="CHEBI:29108"/>
    </ligand>
</feature>
<comment type="cofactor">
    <cofactor evidence="1 7">
        <name>Ca(2+)</name>
        <dbReference type="ChEBI" id="CHEBI:29108"/>
    </cofactor>
</comment>
<keyword evidence="12" id="KW-1185">Reference proteome</keyword>
<dbReference type="InterPro" id="IPR036026">
    <property type="entry name" value="Seven-hairpin_glycosidases"/>
</dbReference>
<feature type="active site" evidence="6">
    <location>
        <position position="324"/>
    </location>
</feature>
<keyword evidence="5 8" id="KW-1015">Disulfide bond</keyword>
<keyword evidence="7" id="KW-0479">Metal-binding</keyword>
<dbReference type="Gene3D" id="1.50.10.10">
    <property type="match status" value="1"/>
</dbReference>
<dbReference type="InterPro" id="IPR050749">
    <property type="entry name" value="Glycosyl_Hydrolase_47"/>
</dbReference>
<proteinExistence type="inferred from homology"/>
<feature type="disulfide bond" evidence="8">
    <location>
        <begin position="396"/>
        <end position="425"/>
    </location>
</feature>
<evidence type="ECO:0000256" key="2">
    <source>
        <dbReference type="ARBA" id="ARBA00004922"/>
    </source>
</evidence>
<protein>
    <recommendedName>
        <fullName evidence="9">alpha-1,2-Mannosidase</fullName>
        <ecNumber evidence="9">3.2.1.-</ecNumber>
    </recommendedName>
</protein>
<evidence type="ECO:0000256" key="7">
    <source>
        <dbReference type="PIRSR" id="PIRSR601382-2"/>
    </source>
</evidence>
<dbReference type="InterPro" id="IPR012341">
    <property type="entry name" value="6hp_glycosidase-like_sf"/>
</dbReference>
<evidence type="ECO:0000256" key="10">
    <source>
        <dbReference type="SAM" id="Phobius"/>
    </source>
</evidence>
<evidence type="ECO:0000256" key="4">
    <source>
        <dbReference type="ARBA" id="ARBA00022801"/>
    </source>
</evidence>
<keyword evidence="9" id="KW-0326">Glycosidase</keyword>
<reference evidence="11 12" key="1">
    <citation type="journal article" date="2016" name="Nat. Commun.">
        <title>Ectomycorrhizal ecology is imprinted in the genome of the dominant symbiotic fungus Cenococcum geophilum.</title>
        <authorList>
            <consortium name="DOE Joint Genome Institute"/>
            <person name="Peter M."/>
            <person name="Kohler A."/>
            <person name="Ohm R.A."/>
            <person name="Kuo A."/>
            <person name="Krutzmann J."/>
            <person name="Morin E."/>
            <person name="Arend M."/>
            <person name="Barry K.W."/>
            <person name="Binder M."/>
            <person name="Choi C."/>
            <person name="Clum A."/>
            <person name="Copeland A."/>
            <person name="Grisel N."/>
            <person name="Haridas S."/>
            <person name="Kipfer T."/>
            <person name="LaButti K."/>
            <person name="Lindquist E."/>
            <person name="Lipzen A."/>
            <person name="Maire R."/>
            <person name="Meier B."/>
            <person name="Mihaltcheva S."/>
            <person name="Molinier V."/>
            <person name="Murat C."/>
            <person name="Poggeler S."/>
            <person name="Quandt C.A."/>
            <person name="Sperisen C."/>
            <person name="Tritt A."/>
            <person name="Tisserant E."/>
            <person name="Crous P.W."/>
            <person name="Henrissat B."/>
            <person name="Nehls U."/>
            <person name="Egli S."/>
            <person name="Spatafora J.W."/>
            <person name="Grigoriev I.V."/>
            <person name="Martin F.M."/>
        </authorList>
    </citation>
    <scope>NUCLEOTIDE SEQUENCE [LARGE SCALE GENOMIC DNA]</scope>
    <source>
        <strain evidence="11 12">CBS 207.34</strain>
    </source>
</reference>
<name>A0A8E2JUM2_9PEZI</name>
<dbReference type="PANTHER" id="PTHR11742">
    <property type="entry name" value="MANNOSYL-OLIGOSACCHARIDE ALPHA-1,2-MANNOSIDASE-RELATED"/>
    <property type="match status" value="1"/>
</dbReference>
<evidence type="ECO:0000313" key="12">
    <source>
        <dbReference type="Proteomes" id="UP000250140"/>
    </source>
</evidence>
<dbReference type="FunFam" id="1.50.10.10:FF:000037">
    <property type="entry name" value="alpha-1,2-Mannosidase"/>
    <property type="match status" value="1"/>
</dbReference>
<feature type="transmembrane region" description="Helical" evidence="10">
    <location>
        <begin position="12"/>
        <end position="28"/>
    </location>
</feature>
<keyword evidence="10" id="KW-0472">Membrane</keyword>
<evidence type="ECO:0000313" key="11">
    <source>
        <dbReference type="EMBL" id="OCL09829.1"/>
    </source>
</evidence>
<keyword evidence="10" id="KW-0812">Transmembrane</keyword>
<dbReference type="GO" id="GO:0005975">
    <property type="term" value="P:carbohydrate metabolic process"/>
    <property type="evidence" value="ECO:0007669"/>
    <property type="project" value="InterPro"/>
</dbReference>
<evidence type="ECO:0000256" key="8">
    <source>
        <dbReference type="PIRSR" id="PIRSR601382-3"/>
    </source>
</evidence>
<feature type="active site" description="Proton donor" evidence="6">
    <location>
        <position position="439"/>
    </location>
</feature>
<comment type="pathway">
    <text evidence="2">Protein modification; protein glycosylation.</text>
</comment>
<evidence type="ECO:0000256" key="1">
    <source>
        <dbReference type="ARBA" id="ARBA00001913"/>
    </source>
</evidence>
<dbReference type="UniPathway" id="UPA00378"/>
<dbReference type="Proteomes" id="UP000250140">
    <property type="component" value="Unassembled WGS sequence"/>
</dbReference>
<evidence type="ECO:0000256" key="9">
    <source>
        <dbReference type="RuleBase" id="RU361193"/>
    </source>
</evidence>
<evidence type="ECO:0000256" key="3">
    <source>
        <dbReference type="ARBA" id="ARBA00007658"/>
    </source>
</evidence>
<dbReference type="PRINTS" id="PR00747">
    <property type="entry name" value="GLYHDRLASE47"/>
</dbReference>
<feature type="active site" evidence="6">
    <location>
        <position position="501"/>
    </location>
</feature>
<keyword evidence="4 9" id="KW-0378">Hydrolase</keyword>